<sequence length="170" mass="18074">MEPRVRPAEKADMEAVAAVYAHYVTETVATFDEQAPDTSAWRARLLDLRERGLPFLVAEAGGEVAGYALAAPWKPKSAYRYTVEDSVYLAPGRTGAGLGTLLLGSLVESCAEAGIRSIIAVIADTPDGAQAAASIALHERYGFSHTGRLEGVGYKHGGWLDTVLMQRAPG</sequence>
<dbReference type="Gene3D" id="3.40.630.30">
    <property type="match status" value="1"/>
</dbReference>
<reference evidence="2" key="1">
    <citation type="submission" date="2023-01" db="EMBL/GenBank/DDBJ databases">
        <title>Draft genome sequence of Nocardiopsis sp. LSu2-4 isolated from halophytes.</title>
        <authorList>
            <person name="Duangmal K."/>
            <person name="Chantavorakit T."/>
        </authorList>
    </citation>
    <scope>NUCLEOTIDE SEQUENCE</scope>
    <source>
        <strain evidence="2">LSu2-4</strain>
    </source>
</reference>
<dbReference type="PROSITE" id="PS51186">
    <property type="entry name" value="GNAT"/>
    <property type="match status" value="1"/>
</dbReference>
<dbReference type="RefSeq" id="WP_270677959.1">
    <property type="nucleotide sequence ID" value="NZ_JAQFWP010000019.1"/>
</dbReference>
<evidence type="ECO:0000313" key="2">
    <source>
        <dbReference type="EMBL" id="MDA2805302.1"/>
    </source>
</evidence>
<dbReference type="SUPFAM" id="SSF55729">
    <property type="entry name" value="Acyl-CoA N-acyltransferases (Nat)"/>
    <property type="match status" value="1"/>
</dbReference>
<comment type="caution">
    <text evidence="2">The sequence shown here is derived from an EMBL/GenBank/DDBJ whole genome shotgun (WGS) entry which is preliminary data.</text>
</comment>
<dbReference type="PANTHER" id="PTHR43072">
    <property type="entry name" value="N-ACETYLTRANSFERASE"/>
    <property type="match status" value="1"/>
</dbReference>
<name>A0ABT4TMH1_9ACTN</name>
<proteinExistence type="predicted"/>
<feature type="domain" description="N-acetyltransferase" evidence="1">
    <location>
        <begin position="3"/>
        <end position="170"/>
    </location>
</feature>
<accession>A0ABT4TMH1</accession>
<dbReference type="EMBL" id="JAQFWP010000019">
    <property type="protein sequence ID" value="MDA2805302.1"/>
    <property type="molecule type" value="Genomic_DNA"/>
</dbReference>
<keyword evidence="3" id="KW-1185">Reference proteome</keyword>
<dbReference type="InterPro" id="IPR016181">
    <property type="entry name" value="Acyl_CoA_acyltransferase"/>
</dbReference>
<evidence type="ECO:0000259" key="1">
    <source>
        <dbReference type="PROSITE" id="PS51186"/>
    </source>
</evidence>
<protein>
    <submittedName>
        <fullName evidence="2">GNAT family N-acetyltransferase</fullName>
    </submittedName>
</protein>
<gene>
    <name evidence="2" type="ORF">O4U47_12340</name>
</gene>
<dbReference type="Pfam" id="PF13420">
    <property type="entry name" value="Acetyltransf_4"/>
    <property type="match status" value="1"/>
</dbReference>
<dbReference type="InterPro" id="IPR000182">
    <property type="entry name" value="GNAT_dom"/>
</dbReference>
<dbReference type="Proteomes" id="UP001165685">
    <property type="component" value="Unassembled WGS sequence"/>
</dbReference>
<evidence type="ECO:0000313" key="3">
    <source>
        <dbReference type="Proteomes" id="UP001165685"/>
    </source>
</evidence>
<organism evidence="2 3">
    <name type="scientific">Nocardiopsis suaedae</name>
    <dbReference type="NCBI Taxonomy" id="3018444"/>
    <lineage>
        <taxon>Bacteria</taxon>
        <taxon>Bacillati</taxon>
        <taxon>Actinomycetota</taxon>
        <taxon>Actinomycetes</taxon>
        <taxon>Streptosporangiales</taxon>
        <taxon>Nocardiopsidaceae</taxon>
        <taxon>Nocardiopsis</taxon>
    </lineage>
</organism>
<dbReference type="PANTHER" id="PTHR43072:SF8">
    <property type="entry name" value="ACYLTRANSFERASE FABY-RELATED"/>
    <property type="match status" value="1"/>
</dbReference>